<gene>
    <name evidence="3" type="ORF">HLUCCA11_03490</name>
</gene>
<comment type="caution">
    <text evidence="3">The sequence shown here is derived from an EMBL/GenBank/DDBJ whole genome shotgun (WGS) entry which is preliminary data.</text>
</comment>
<dbReference type="EMBL" id="LJZR01000003">
    <property type="protein sequence ID" value="KPQ36993.1"/>
    <property type="molecule type" value="Genomic_DNA"/>
</dbReference>
<dbReference type="PATRIC" id="fig|1666911.3.peg.3549"/>
<protein>
    <submittedName>
        <fullName evidence="3">Glycosyltransferase</fullName>
    </submittedName>
</protein>
<dbReference type="Pfam" id="PF13439">
    <property type="entry name" value="Glyco_transf_4"/>
    <property type="match status" value="1"/>
</dbReference>
<evidence type="ECO:0000313" key="4">
    <source>
        <dbReference type="Proteomes" id="UP000050465"/>
    </source>
</evidence>
<dbReference type="Proteomes" id="UP000050465">
    <property type="component" value="Unassembled WGS sequence"/>
</dbReference>
<dbReference type="Gene3D" id="3.40.50.2000">
    <property type="entry name" value="Glycogen Phosphorylase B"/>
    <property type="match status" value="2"/>
</dbReference>
<dbReference type="InterPro" id="IPR028098">
    <property type="entry name" value="Glyco_trans_4-like_N"/>
</dbReference>
<dbReference type="CDD" id="cd03801">
    <property type="entry name" value="GT4_PimA-like"/>
    <property type="match status" value="1"/>
</dbReference>
<dbReference type="STRING" id="1666911.HLUCCA11_03490"/>
<proteinExistence type="predicted"/>
<dbReference type="GO" id="GO:0016758">
    <property type="term" value="F:hexosyltransferase activity"/>
    <property type="evidence" value="ECO:0007669"/>
    <property type="project" value="TreeGrafter"/>
</dbReference>
<accession>A0A0P7ZTS6</accession>
<feature type="domain" description="Glycosyl transferase family 1" evidence="1">
    <location>
        <begin position="200"/>
        <end position="350"/>
    </location>
</feature>
<dbReference type="PANTHER" id="PTHR45947:SF3">
    <property type="entry name" value="SULFOQUINOVOSYL TRANSFERASE SQD2"/>
    <property type="match status" value="1"/>
</dbReference>
<dbReference type="Pfam" id="PF00534">
    <property type="entry name" value="Glycos_transf_1"/>
    <property type="match status" value="1"/>
</dbReference>
<evidence type="ECO:0000313" key="3">
    <source>
        <dbReference type="EMBL" id="KPQ36993.1"/>
    </source>
</evidence>
<keyword evidence="3" id="KW-0808">Transferase</keyword>
<feature type="domain" description="Glycosyltransferase subfamily 4-like N-terminal" evidence="2">
    <location>
        <begin position="16"/>
        <end position="176"/>
    </location>
</feature>
<dbReference type="InterPro" id="IPR050194">
    <property type="entry name" value="Glycosyltransferase_grp1"/>
</dbReference>
<evidence type="ECO:0000259" key="1">
    <source>
        <dbReference type="Pfam" id="PF00534"/>
    </source>
</evidence>
<reference evidence="3 4" key="1">
    <citation type="submission" date="2015-09" db="EMBL/GenBank/DDBJ databases">
        <title>Identification and resolution of microdiversity through metagenomic sequencing of parallel consortia.</title>
        <authorList>
            <person name="Nelson W.C."/>
            <person name="Romine M.F."/>
            <person name="Lindemann S.R."/>
        </authorList>
    </citation>
    <scope>NUCLEOTIDE SEQUENCE [LARGE SCALE GENOMIC DNA]</scope>
    <source>
        <strain evidence="3">Ana</strain>
    </source>
</reference>
<dbReference type="SUPFAM" id="SSF53756">
    <property type="entry name" value="UDP-Glycosyltransferase/glycogen phosphorylase"/>
    <property type="match status" value="1"/>
</dbReference>
<evidence type="ECO:0000259" key="2">
    <source>
        <dbReference type="Pfam" id="PF13439"/>
    </source>
</evidence>
<name>A0A0P7ZTS6_9CYAN</name>
<dbReference type="AlphaFoldDB" id="A0A0P7ZTS6"/>
<organism evidence="3 4">
    <name type="scientific">Phormidesmis priestleyi Ana</name>
    <dbReference type="NCBI Taxonomy" id="1666911"/>
    <lineage>
        <taxon>Bacteria</taxon>
        <taxon>Bacillati</taxon>
        <taxon>Cyanobacteriota</taxon>
        <taxon>Cyanophyceae</taxon>
        <taxon>Leptolyngbyales</taxon>
        <taxon>Leptolyngbyaceae</taxon>
        <taxon>Phormidesmis</taxon>
    </lineage>
</organism>
<dbReference type="InterPro" id="IPR001296">
    <property type="entry name" value="Glyco_trans_1"/>
</dbReference>
<sequence length="394" mass="43815">MRIAVIGSKGLPPHQGGIEHHCAEIYPRIVAAGHSVDLYARSSYNPNMARAISYKGVRVITVPSIRLRGVDALACSGLSAAIAALKRPQGRPYDIIHFHALGPSLFTPLPKLFSSAKILTTCHGLDWQRAKWGNFSSSVIKTGEQTAVRFADHLVVVSEALRDYFYKTYGKEATYIENAPVAYAHSDRHFLYGHSLGLTPQKYMVFVGRLVPEKRVDLLLKTFQRLRPKGWKLVLVGDKSDTDSFTAELLQLADNNPNIVFTGELQGPLLAEIVRGAGLFVLPSDVEGLPLALLEAMQENIPAVVSDIAVHRQMVGIDRGLTFKTGSLNDFQDRLGWAVMHPRQMSQMADRAGVYVRSHHNWETITRKYIHLYESLLPMRVSARSPQKIGSKRL</sequence>
<dbReference type="PANTHER" id="PTHR45947">
    <property type="entry name" value="SULFOQUINOVOSYL TRANSFERASE SQD2"/>
    <property type="match status" value="1"/>
</dbReference>